<protein>
    <recommendedName>
        <fullName evidence="6">Sporulation and spore germination</fullName>
    </recommendedName>
</protein>
<evidence type="ECO:0000313" key="5">
    <source>
        <dbReference type="Proteomes" id="UP000184204"/>
    </source>
</evidence>
<dbReference type="AlphaFoldDB" id="A0A0X8VEP0"/>
<keyword evidence="4" id="KW-1185">Reference proteome</keyword>
<name>A0A0X8VEP0_ANAPI</name>
<dbReference type="Proteomes" id="UP000068026">
    <property type="component" value="Chromosome"/>
</dbReference>
<organism evidence="3 5">
    <name type="scientific">Anaerotignum propionicum DSM 1682</name>
    <dbReference type="NCBI Taxonomy" id="991789"/>
    <lineage>
        <taxon>Bacteria</taxon>
        <taxon>Bacillati</taxon>
        <taxon>Bacillota</taxon>
        <taxon>Clostridia</taxon>
        <taxon>Lachnospirales</taxon>
        <taxon>Anaerotignaceae</taxon>
        <taxon>Anaerotignum</taxon>
    </lineage>
</organism>
<dbReference type="Proteomes" id="UP000184204">
    <property type="component" value="Unassembled WGS sequence"/>
</dbReference>
<keyword evidence="1" id="KW-0732">Signal</keyword>
<dbReference type="PROSITE" id="PS51257">
    <property type="entry name" value="PROKAR_LIPOPROTEIN"/>
    <property type="match status" value="1"/>
</dbReference>
<evidence type="ECO:0000313" key="2">
    <source>
        <dbReference type="EMBL" id="AMJ42355.1"/>
    </source>
</evidence>
<dbReference type="OrthoDB" id="2065680at2"/>
<evidence type="ECO:0000313" key="4">
    <source>
        <dbReference type="Proteomes" id="UP000068026"/>
    </source>
</evidence>
<reference evidence="5" key="4">
    <citation type="submission" date="2016-11" db="EMBL/GenBank/DDBJ databases">
        <authorList>
            <person name="Jaros S."/>
            <person name="Januszkiewicz K."/>
            <person name="Wedrychowicz H."/>
        </authorList>
    </citation>
    <scope>NUCLEOTIDE SEQUENCE [LARGE SCALE GENOMIC DNA]</scope>
    <source>
        <strain evidence="5">DSM 1682</strain>
    </source>
</reference>
<evidence type="ECO:0008006" key="6">
    <source>
        <dbReference type="Google" id="ProtNLM"/>
    </source>
</evidence>
<proteinExistence type="predicted"/>
<accession>A0A0X8VEP0</accession>
<dbReference type="EMBL" id="CP014223">
    <property type="protein sequence ID" value="AMJ42355.1"/>
    <property type="molecule type" value="Genomic_DNA"/>
</dbReference>
<reference evidence="4" key="2">
    <citation type="submission" date="2016-01" db="EMBL/GenBank/DDBJ databases">
        <authorList>
            <person name="Poehlein A."/>
            <person name="Schlien K."/>
            <person name="Gottschalk G."/>
            <person name="Buckel W."/>
            <person name="Daniel R."/>
        </authorList>
    </citation>
    <scope>NUCLEOTIDE SEQUENCE [LARGE SCALE GENOMIC DNA]</scope>
    <source>
        <strain evidence="4">X2</strain>
    </source>
</reference>
<evidence type="ECO:0000256" key="1">
    <source>
        <dbReference type="SAM" id="SignalP"/>
    </source>
</evidence>
<reference evidence="3" key="3">
    <citation type="submission" date="2016-11" db="EMBL/GenBank/DDBJ databases">
        <authorList>
            <person name="Varghese N."/>
            <person name="Submissions S."/>
        </authorList>
    </citation>
    <scope>NUCLEOTIDE SEQUENCE</scope>
    <source>
        <strain evidence="3">DSM 1682</strain>
    </source>
</reference>
<dbReference type="EMBL" id="FQUA01000013">
    <property type="protein sequence ID" value="SHF00285.1"/>
    <property type="molecule type" value="Genomic_DNA"/>
</dbReference>
<feature type="signal peptide" evidence="1">
    <location>
        <begin position="1"/>
        <end position="24"/>
    </location>
</feature>
<reference evidence="2 4" key="1">
    <citation type="journal article" date="2016" name="Genome Announc.">
        <title>Complete Genome Sequence of the Amino Acid-Fermenting Clostridium propionicum X2 (DSM 1682).</title>
        <authorList>
            <person name="Poehlein A."/>
            <person name="Schlien K."/>
            <person name="Chowdhury N.P."/>
            <person name="Gottschalk G."/>
            <person name="Buckel W."/>
            <person name="Daniel R."/>
        </authorList>
    </citation>
    <scope>NUCLEOTIDE SEQUENCE [LARGE SCALE GENOMIC DNA]</scope>
    <source>
        <strain evidence="2 4">X2</strain>
    </source>
</reference>
<dbReference type="RefSeq" id="WP_066053047.1">
    <property type="nucleotide sequence ID" value="NZ_CP014223.1"/>
</dbReference>
<sequence>MKNKIKVAITMALCVMVFLSGCNAKPTSNVEVALAEGGTENYIASAKAKLEAAPSFAADFYAEAQMGKEEDKTISKAKIEMLREPLAVGILTQDLFGKTTMDSQMYLEKVNDDVNMYMSYDGQWTEMTLAEENAKKFVGMYDAVKDMSILLDAGDKWKLVSAKSGIVTITGEIPAQKVYDVSEAGFFLQIAGMNGVGENYYSDVEAVPFEIQLKEDGTPLSFTVDFGKTLETVMNHVLQELGQEGTESIKVEKYTITQNISKLGEVKKIDIPSGARSAINYEKEISLIESNSAKDKK</sequence>
<evidence type="ECO:0000313" key="3">
    <source>
        <dbReference type="EMBL" id="SHF00285.1"/>
    </source>
</evidence>
<dbReference type="KEGG" id="cpro:CPRO_28120"/>
<gene>
    <name evidence="2" type="ORF">CPRO_28120</name>
    <name evidence="3" type="ORF">SAMN02745151_02468</name>
</gene>
<feature type="chain" id="PRO_5044547787" description="Sporulation and spore germination" evidence="1">
    <location>
        <begin position="25"/>
        <end position="297"/>
    </location>
</feature>
<dbReference type="Gene3D" id="2.50.20.20">
    <property type="match status" value="1"/>
</dbReference>